<gene>
    <name evidence="2" type="ORF">L596_004872</name>
</gene>
<sequence>MVCASPLASFWRGHFCANHHSGFVQAYRKVIFSLIMHRSSASMVLKNQLKKKSRRKVVKDPNPQYTFTLPRHLRGYNSHRLPPRCRPAFRQPEGITPLEHINNYIEAQKRAKALKPQSSPPMRRALRVLPQRRAAKERKTMEEPRVEPQKAKTSTAVFLQPAAVKLSRQNRKPTSSDQKWPVVTLE</sequence>
<comment type="caution">
    <text evidence="2">The sequence shown here is derived from an EMBL/GenBank/DDBJ whole genome shotgun (WGS) entry which is preliminary data.</text>
</comment>
<evidence type="ECO:0000313" key="3">
    <source>
        <dbReference type="Proteomes" id="UP000298663"/>
    </source>
</evidence>
<protein>
    <submittedName>
        <fullName evidence="2">Uncharacterized protein</fullName>
    </submittedName>
</protein>
<feature type="compositionally biased region" description="Basic and acidic residues" evidence="1">
    <location>
        <begin position="137"/>
        <end position="150"/>
    </location>
</feature>
<reference evidence="2 3" key="1">
    <citation type="journal article" date="2015" name="Genome Biol.">
        <title>Comparative genomics of Steinernema reveals deeply conserved gene regulatory networks.</title>
        <authorList>
            <person name="Dillman A.R."/>
            <person name="Macchietto M."/>
            <person name="Porter C.F."/>
            <person name="Rogers A."/>
            <person name="Williams B."/>
            <person name="Antoshechkin I."/>
            <person name="Lee M.M."/>
            <person name="Goodwin Z."/>
            <person name="Lu X."/>
            <person name="Lewis E.E."/>
            <person name="Goodrich-Blair H."/>
            <person name="Stock S.P."/>
            <person name="Adams B.J."/>
            <person name="Sternberg P.W."/>
            <person name="Mortazavi A."/>
        </authorList>
    </citation>
    <scope>NUCLEOTIDE SEQUENCE [LARGE SCALE GENOMIC DNA]</scope>
    <source>
        <strain evidence="2 3">ALL</strain>
    </source>
</reference>
<keyword evidence="3" id="KW-1185">Reference proteome</keyword>
<dbReference type="AlphaFoldDB" id="A0A4U8UY78"/>
<accession>A0A4U8UY78</accession>
<proteinExistence type="predicted"/>
<feature type="region of interest" description="Disordered" evidence="1">
    <location>
        <begin position="131"/>
        <end position="186"/>
    </location>
</feature>
<dbReference type="Proteomes" id="UP000298663">
    <property type="component" value="Unassembled WGS sequence"/>
</dbReference>
<dbReference type="EMBL" id="AZBU02000001">
    <property type="protein sequence ID" value="TMS38064.1"/>
    <property type="molecule type" value="Genomic_DNA"/>
</dbReference>
<evidence type="ECO:0000256" key="1">
    <source>
        <dbReference type="SAM" id="MobiDB-lite"/>
    </source>
</evidence>
<organism evidence="2 3">
    <name type="scientific">Steinernema carpocapsae</name>
    <name type="common">Entomopathogenic nematode</name>
    <dbReference type="NCBI Taxonomy" id="34508"/>
    <lineage>
        <taxon>Eukaryota</taxon>
        <taxon>Metazoa</taxon>
        <taxon>Ecdysozoa</taxon>
        <taxon>Nematoda</taxon>
        <taxon>Chromadorea</taxon>
        <taxon>Rhabditida</taxon>
        <taxon>Tylenchina</taxon>
        <taxon>Panagrolaimomorpha</taxon>
        <taxon>Strongyloidoidea</taxon>
        <taxon>Steinernematidae</taxon>
        <taxon>Steinernema</taxon>
    </lineage>
</organism>
<evidence type="ECO:0000313" key="2">
    <source>
        <dbReference type="EMBL" id="TMS38064.1"/>
    </source>
</evidence>
<name>A0A4U8UY78_STECR</name>
<reference evidence="2 3" key="2">
    <citation type="journal article" date="2019" name="G3 (Bethesda)">
        <title>Hybrid Assembly of the Genome of the Entomopathogenic Nematode Steinernema carpocapsae Identifies the X-Chromosome.</title>
        <authorList>
            <person name="Serra L."/>
            <person name="Macchietto M."/>
            <person name="Macias-Munoz A."/>
            <person name="McGill C.J."/>
            <person name="Rodriguez I.M."/>
            <person name="Rodriguez B."/>
            <person name="Murad R."/>
            <person name="Mortazavi A."/>
        </authorList>
    </citation>
    <scope>NUCLEOTIDE SEQUENCE [LARGE SCALE GENOMIC DNA]</scope>
    <source>
        <strain evidence="2 3">ALL</strain>
    </source>
</reference>